<dbReference type="RefSeq" id="WP_095486261.1">
    <property type="nucleotide sequence ID" value="NZ_CP088151.1"/>
</dbReference>
<dbReference type="NCBIfam" id="TIGR02817">
    <property type="entry name" value="adh_fam_1"/>
    <property type="match status" value="1"/>
</dbReference>
<organism evidence="4 5">
    <name type="scientific">Mesorhizobium mediterraneum</name>
    <dbReference type="NCBI Taxonomy" id="43617"/>
    <lineage>
        <taxon>Bacteria</taxon>
        <taxon>Pseudomonadati</taxon>
        <taxon>Pseudomonadota</taxon>
        <taxon>Alphaproteobacteria</taxon>
        <taxon>Hyphomicrobiales</taxon>
        <taxon>Phyllobacteriaceae</taxon>
        <taxon>Mesorhizobium</taxon>
    </lineage>
</organism>
<dbReference type="Proteomes" id="UP000216215">
    <property type="component" value="Unassembled WGS sequence"/>
</dbReference>
<dbReference type="InterPro" id="IPR036291">
    <property type="entry name" value="NAD(P)-bd_dom_sf"/>
</dbReference>
<feature type="domain" description="Enoyl reductase (ER)" evidence="3">
    <location>
        <begin position="10"/>
        <end position="334"/>
    </location>
</feature>
<dbReference type="Pfam" id="PF08240">
    <property type="entry name" value="ADH_N"/>
    <property type="match status" value="1"/>
</dbReference>
<dbReference type="GO" id="GO:0016491">
    <property type="term" value="F:oxidoreductase activity"/>
    <property type="evidence" value="ECO:0007669"/>
    <property type="project" value="UniProtKB-KW"/>
</dbReference>
<keyword evidence="2" id="KW-0479">Metal-binding</keyword>
<accession>A0AB36R6U3</accession>
<dbReference type="InterPro" id="IPR051603">
    <property type="entry name" value="Zinc-ADH_QOR/CCCR"/>
</dbReference>
<dbReference type="PANTHER" id="PTHR44154:SF1">
    <property type="entry name" value="QUINONE OXIDOREDUCTASE"/>
    <property type="match status" value="1"/>
</dbReference>
<comment type="similarity">
    <text evidence="2">Belongs to the zinc-containing alcohol dehydrogenase family. Quinone oxidoreductase subfamily.</text>
</comment>
<sequence length="349" mass="37356">MQAIGYRPGSALSDPQCFVEISKEYPKPRPRDLLVSVRAVSVNPVDTKIRNGQVFLGEEIDVLGWDVAGVVVDVGADVTLFRPGDEVFYSGNLNRPGANAELHAVDERLVGRKPARLTFMQAAALPLTSLTAWELLFDRLDVTPGSLHDGGTLLIIGGAGGVGSMLIQLARRLTGLTVIATASRPESREWCLSLGAHHVIDHSRSMIEELAATGASAITHIAALNQTEQHWAAIAAIIAPYGKVGVITNHAILDATPLRSKSASLHWEDVVTRPHSGGADMVAHHRILEEVSALADSGVLRSTVTTDLGKLTPSSLLEAHRLVEGGRMLGKVVLEGLSTEMGARHYPRR</sequence>
<dbReference type="AlphaFoldDB" id="A0AB36R6U3"/>
<reference evidence="5" key="1">
    <citation type="submission" date="2017-08" db="EMBL/GenBank/DDBJ databases">
        <title>Mesorhizobium wenxinae sp. nov., a novel rhizobial species isolated from root nodules of chickpea (Cicer arietinum L.).</title>
        <authorList>
            <person name="Zhang J."/>
        </authorList>
    </citation>
    <scope>NUCLEOTIDE SEQUENCE [LARGE SCALE GENOMIC DNA]</scope>
    <source>
        <strain evidence="5">USDA 3392</strain>
    </source>
</reference>
<evidence type="ECO:0000313" key="5">
    <source>
        <dbReference type="Proteomes" id="UP000216215"/>
    </source>
</evidence>
<keyword evidence="2" id="KW-0560">Oxidoreductase</keyword>
<evidence type="ECO:0000313" key="4">
    <source>
        <dbReference type="EMBL" id="PAQ00129.1"/>
    </source>
</evidence>
<keyword evidence="2" id="KW-0862">Zinc</keyword>
<keyword evidence="5" id="KW-1185">Reference proteome</keyword>
<dbReference type="SUPFAM" id="SSF51735">
    <property type="entry name" value="NAD(P)-binding Rossmann-fold domains"/>
    <property type="match status" value="1"/>
</dbReference>
<dbReference type="InterPro" id="IPR011032">
    <property type="entry name" value="GroES-like_sf"/>
</dbReference>
<comment type="caution">
    <text evidence="4">The sequence shown here is derived from an EMBL/GenBank/DDBJ whole genome shotgun (WGS) entry which is preliminary data.</text>
</comment>
<dbReference type="Pfam" id="PF13602">
    <property type="entry name" value="ADH_zinc_N_2"/>
    <property type="match status" value="1"/>
</dbReference>
<protein>
    <recommendedName>
        <fullName evidence="2">Zinc-type alcohol dehydrogenase-like protein</fullName>
    </recommendedName>
</protein>
<dbReference type="PANTHER" id="PTHR44154">
    <property type="entry name" value="QUINONE OXIDOREDUCTASE"/>
    <property type="match status" value="1"/>
</dbReference>
<dbReference type="CDD" id="cd08252">
    <property type="entry name" value="AL_MDR"/>
    <property type="match status" value="1"/>
</dbReference>
<dbReference type="SMART" id="SM00829">
    <property type="entry name" value="PKS_ER"/>
    <property type="match status" value="1"/>
</dbReference>
<dbReference type="InterPro" id="IPR020843">
    <property type="entry name" value="ER"/>
</dbReference>
<evidence type="ECO:0000259" key="3">
    <source>
        <dbReference type="SMART" id="SM00829"/>
    </source>
</evidence>
<dbReference type="InterPro" id="IPR013154">
    <property type="entry name" value="ADH-like_N"/>
</dbReference>
<dbReference type="GO" id="GO:0008270">
    <property type="term" value="F:zinc ion binding"/>
    <property type="evidence" value="ECO:0007669"/>
    <property type="project" value="InterPro"/>
</dbReference>
<proteinExistence type="inferred from homology"/>
<evidence type="ECO:0000256" key="2">
    <source>
        <dbReference type="RuleBase" id="RU364000"/>
    </source>
</evidence>
<dbReference type="InterPro" id="IPR014182">
    <property type="entry name" value="ADH_Zn_typ-1"/>
</dbReference>
<name>A0AB36R6U3_9HYPH</name>
<keyword evidence="1" id="KW-0521">NADP</keyword>
<gene>
    <name evidence="4" type="ORF">CIT25_20020</name>
</gene>
<dbReference type="EMBL" id="NPKI01000026">
    <property type="protein sequence ID" value="PAQ00129.1"/>
    <property type="molecule type" value="Genomic_DNA"/>
</dbReference>
<dbReference type="Gene3D" id="3.40.50.720">
    <property type="entry name" value="NAD(P)-binding Rossmann-like Domain"/>
    <property type="match status" value="1"/>
</dbReference>
<evidence type="ECO:0000256" key="1">
    <source>
        <dbReference type="ARBA" id="ARBA00022857"/>
    </source>
</evidence>
<dbReference type="Gene3D" id="3.90.180.10">
    <property type="entry name" value="Medium-chain alcohol dehydrogenases, catalytic domain"/>
    <property type="match status" value="1"/>
</dbReference>
<dbReference type="SUPFAM" id="SSF50129">
    <property type="entry name" value="GroES-like"/>
    <property type="match status" value="1"/>
</dbReference>